<sequence length="899" mass="94615">MATDPLHRHEDAVEGIAALLAGEGARAVLLGGLPGIGKSTAVGRVAERAERAGTAVYRVEADEMGRTRPFGLVAGLLGVEAVYPPRPDTADRMMEAVEKLCAEGPVLLCADDLHQADGDSLDLLGWLVDMTRDLPLSLLLTRRPLPVREALAVLAARPDVHVAELGGLASDELDGLVAERYGAPPDARVKGLLAVTGGNPFHARMLLDDLQRRGLLDSAGGLLRSSVDASETPESVQAGARTHLALLDPATRDLLQVLAVWGGPAAPEQLAAVTGSKPASLLGAIQAAVGSGVARWTADERLGFQHDLYRDVVYSDLEPPLRRMLHAAVAAELRAGGEIPSQVLHQSAEAGDASDPEIALQVAATDLAHAPAQAADLLATAAGQAAALPAGPRRRDLEDRIAVARTGVLAASGRMPEAFRVAREGMDRTVDPAVRAQLVRLRLHHIVSTADVPGALAEIDEQLAGDLSAASRQAMTQMRRWVVVLEGRGPVGDGVPAARTGAALLPASVDLFLAARCTQALAMAEEAVAVREAAGAPPWADGPTSPIMPAWFAAHADGIEAARRLSVAARRQAQEHGNGWQMPHHLFVAAWIDYLAGRWDDALASLDSGLEATSVTGTGWLSRPLGLVVGVRVRRGELERAAEAIEGWKVRGLPEQYGLPMVGLAEMLLGEAQGRPGEVVGLTRRTWTGALDTGRRVWALIAGPDSVRIALQAGDAELVERIAADTAAVPLDEVPALAPAADLVRAAAERDPGRAMAAASGFAGRGNLLGELQAWEEAAVAAAERKDQERARSCAARATSLAGLLGATTVERRLTARLREHAVRLGVTGKRRRPSSGWESLTPTELQVAELVGQGMTSPQIATRLYVSPRTVQTHISNSLRKLGLSSRVELATTVTRHR</sequence>
<keyword evidence="1" id="KW-0547">Nucleotide-binding</keyword>
<protein>
    <submittedName>
        <fullName evidence="4">LuxR family transcriptional regulator</fullName>
    </submittedName>
</protein>
<dbReference type="InterPro" id="IPR036388">
    <property type="entry name" value="WH-like_DNA-bd_sf"/>
</dbReference>
<dbReference type="CDD" id="cd06170">
    <property type="entry name" value="LuxR_C_like"/>
    <property type="match status" value="1"/>
</dbReference>
<dbReference type="PRINTS" id="PR00038">
    <property type="entry name" value="HTHLUXR"/>
</dbReference>
<dbReference type="InterPro" id="IPR000792">
    <property type="entry name" value="Tscrpt_reg_LuxR_C"/>
</dbReference>
<gene>
    <name evidence="4" type="ORF">GCM10009836_19290</name>
</gene>
<accession>A0ABN2MX27</accession>
<reference evidence="4 5" key="1">
    <citation type="journal article" date="2019" name="Int. J. Syst. Evol. Microbiol.">
        <title>The Global Catalogue of Microorganisms (GCM) 10K type strain sequencing project: providing services to taxonomists for standard genome sequencing and annotation.</title>
        <authorList>
            <consortium name="The Broad Institute Genomics Platform"/>
            <consortium name="The Broad Institute Genome Sequencing Center for Infectious Disease"/>
            <person name="Wu L."/>
            <person name="Ma J."/>
        </authorList>
    </citation>
    <scope>NUCLEOTIDE SEQUENCE [LARGE SCALE GENOMIC DNA]</scope>
    <source>
        <strain evidence="4 5">JCM 16009</strain>
    </source>
</reference>
<evidence type="ECO:0000256" key="2">
    <source>
        <dbReference type="ARBA" id="ARBA00022840"/>
    </source>
</evidence>
<dbReference type="Pfam" id="PF13191">
    <property type="entry name" value="AAA_16"/>
    <property type="match status" value="1"/>
</dbReference>
<comment type="caution">
    <text evidence="4">The sequence shown here is derived from an EMBL/GenBank/DDBJ whole genome shotgun (WGS) entry which is preliminary data.</text>
</comment>
<dbReference type="InterPro" id="IPR041664">
    <property type="entry name" value="AAA_16"/>
</dbReference>
<keyword evidence="5" id="KW-1185">Reference proteome</keyword>
<dbReference type="InterPro" id="IPR027417">
    <property type="entry name" value="P-loop_NTPase"/>
</dbReference>
<name>A0ABN2MX27_9PSEU</name>
<evidence type="ECO:0000313" key="4">
    <source>
        <dbReference type="EMBL" id="GAA1840144.1"/>
    </source>
</evidence>
<dbReference type="PROSITE" id="PS50043">
    <property type="entry name" value="HTH_LUXR_2"/>
    <property type="match status" value="1"/>
</dbReference>
<dbReference type="Pfam" id="PF00196">
    <property type="entry name" value="GerE"/>
    <property type="match status" value="1"/>
</dbReference>
<dbReference type="InterPro" id="IPR016032">
    <property type="entry name" value="Sig_transdc_resp-reg_C-effctor"/>
</dbReference>
<dbReference type="PANTHER" id="PTHR16305:SF35">
    <property type="entry name" value="TRANSCRIPTIONAL ACTIVATOR DOMAIN"/>
    <property type="match status" value="1"/>
</dbReference>
<feature type="domain" description="HTH luxR-type" evidence="3">
    <location>
        <begin position="834"/>
        <end position="899"/>
    </location>
</feature>
<dbReference type="EMBL" id="BAAAQK010000005">
    <property type="protein sequence ID" value="GAA1840144.1"/>
    <property type="molecule type" value="Genomic_DNA"/>
</dbReference>
<dbReference type="Proteomes" id="UP001500449">
    <property type="component" value="Unassembled WGS sequence"/>
</dbReference>
<keyword evidence="2" id="KW-0067">ATP-binding</keyword>
<dbReference type="SMART" id="SM00382">
    <property type="entry name" value="AAA"/>
    <property type="match status" value="1"/>
</dbReference>
<organism evidence="4 5">
    <name type="scientific">Pseudonocardia ailaonensis</name>
    <dbReference type="NCBI Taxonomy" id="367279"/>
    <lineage>
        <taxon>Bacteria</taxon>
        <taxon>Bacillati</taxon>
        <taxon>Actinomycetota</taxon>
        <taxon>Actinomycetes</taxon>
        <taxon>Pseudonocardiales</taxon>
        <taxon>Pseudonocardiaceae</taxon>
        <taxon>Pseudonocardia</taxon>
    </lineage>
</organism>
<dbReference type="SUPFAM" id="SSF52540">
    <property type="entry name" value="P-loop containing nucleoside triphosphate hydrolases"/>
    <property type="match status" value="1"/>
</dbReference>
<dbReference type="RefSeq" id="WP_344414682.1">
    <property type="nucleotide sequence ID" value="NZ_BAAAQK010000005.1"/>
</dbReference>
<dbReference type="Gene3D" id="1.10.10.10">
    <property type="entry name" value="Winged helix-like DNA-binding domain superfamily/Winged helix DNA-binding domain"/>
    <property type="match status" value="1"/>
</dbReference>
<dbReference type="SUPFAM" id="SSF46894">
    <property type="entry name" value="C-terminal effector domain of the bipartite response regulators"/>
    <property type="match status" value="1"/>
</dbReference>
<dbReference type="Gene3D" id="3.40.50.300">
    <property type="entry name" value="P-loop containing nucleotide triphosphate hydrolases"/>
    <property type="match status" value="1"/>
</dbReference>
<dbReference type="PANTHER" id="PTHR16305">
    <property type="entry name" value="TESTICULAR SOLUBLE ADENYLYL CYCLASE"/>
    <property type="match status" value="1"/>
</dbReference>
<evidence type="ECO:0000259" key="3">
    <source>
        <dbReference type="PROSITE" id="PS50043"/>
    </source>
</evidence>
<evidence type="ECO:0000256" key="1">
    <source>
        <dbReference type="ARBA" id="ARBA00022741"/>
    </source>
</evidence>
<proteinExistence type="predicted"/>
<dbReference type="SMART" id="SM00421">
    <property type="entry name" value="HTH_LUXR"/>
    <property type="match status" value="1"/>
</dbReference>
<evidence type="ECO:0000313" key="5">
    <source>
        <dbReference type="Proteomes" id="UP001500449"/>
    </source>
</evidence>
<dbReference type="PROSITE" id="PS00622">
    <property type="entry name" value="HTH_LUXR_1"/>
    <property type="match status" value="1"/>
</dbReference>
<dbReference type="InterPro" id="IPR003593">
    <property type="entry name" value="AAA+_ATPase"/>
</dbReference>